<protein>
    <recommendedName>
        <fullName evidence="4">GDP-mannose pyrophosphatase</fullName>
    </recommendedName>
    <alternativeName>
        <fullName evidence="6">GDP-mannose hydrolase</fullName>
    </alternativeName>
    <alternativeName>
        <fullName evidence="7">GDPMK</fullName>
    </alternativeName>
</protein>
<gene>
    <name evidence="9" type="ORF">ACFQ2T_04605</name>
</gene>
<dbReference type="EMBL" id="JBHTLN010000001">
    <property type="protein sequence ID" value="MFD1121772.1"/>
    <property type="molecule type" value="Genomic_DNA"/>
</dbReference>
<evidence type="ECO:0000256" key="1">
    <source>
        <dbReference type="ARBA" id="ARBA00000847"/>
    </source>
</evidence>
<dbReference type="PROSITE" id="PS51462">
    <property type="entry name" value="NUDIX"/>
    <property type="match status" value="1"/>
</dbReference>
<dbReference type="RefSeq" id="WP_379031126.1">
    <property type="nucleotide sequence ID" value="NZ_JBHTLN010000001.1"/>
</dbReference>
<dbReference type="Proteomes" id="UP001597206">
    <property type="component" value="Unassembled WGS sequence"/>
</dbReference>
<evidence type="ECO:0000256" key="6">
    <source>
        <dbReference type="ARBA" id="ARBA00032162"/>
    </source>
</evidence>
<evidence type="ECO:0000256" key="5">
    <source>
        <dbReference type="ARBA" id="ARBA00022801"/>
    </source>
</evidence>
<dbReference type="InterPro" id="IPR015797">
    <property type="entry name" value="NUDIX_hydrolase-like_dom_sf"/>
</dbReference>
<comment type="caution">
    <text evidence="9">The sequence shown here is derived from an EMBL/GenBank/DDBJ whole genome shotgun (WGS) entry which is preliminary data.</text>
</comment>
<sequence>MTQQGNSSPASASDHPGDQHLIETTVSSEILAQGKMLTVRYDEARLPNGTISGREYVTHPGAVVVVALTEDGGVVLERQFRYPLKQVFIELPAGKIDHGEAVLHTGQRELLEETGYSGNTWVKLGIQHPCIGYSNEVIHIYLATGLTLGEHARDIDEAMDVFVWPFANVMQAIENGDITDSKTMGAMLLAERYLRQHPVSGFSV</sequence>
<keyword evidence="5" id="KW-0378">Hydrolase</keyword>
<comment type="similarity">
    <text evidence="3">Belongs to the Nudix hydrolase family. NudK subfamily.</text>
</comment>
<evidence type="ECO:0000313" key="9">
    <source>
        <dbReference type="EMBL" id="MFD1121772.1"/>
    </source>
</evidence>
<feature type="domain" description="Nudix hydrolase" evidence="8">
    <location>
        <begin position="57"/>
        <end position="186"/>
    </location>
</feature>
<accession>A0ABW3PD67</accession>
<evidence type="ECO:0000256" key="2">
    <source>
        <dbReference type="ARBA" id="ARBA00001946"/>
    </source>
</evidence>
<evidence type="ECO:0000256" key="4">
    <source>
        <dbReference type="ARBA" id="ARBA00016377"/>
    </source>
</evidence>
<dbReference type="InterPro" id="IPR000086">
    <property type="entry name" value="NUDIX_hydrolase_dom"/>
</dbReference>
<dbReference type="PANTHER" id="PTHR11839:SF18">
    <property type="entry name" value="NUDIX HYDROLASE DOMAIN-CONTAINING PROTEIN"/>
    <property type="match status" value="1"/>
</dbReference>
<name>A0ABW3PD67_9PROT</name>
<reference evidence="10" key="1">
    <citation type="journal article" date="2019" name="Int. J. Syst. Evol. Microbiol.">
        <title>The Global Catalogue of Microorganisms (GCM) 10K type strain sequencing project: providing services to taxonomists for standard genome sequencing and annotation.</title>
        <authorList>
            <consortium name="The Broad Institute Genomics Platform"/>
            <consortium name="The Broad Institute Genome Sequencing Center for Infectious Disease"/>
            <person name="Wu L."/>
            <person name="Ma J."/>
        </authorList>
    </citation>
    <scope>NUCLEOTIDE SEQUENCE [LARGE SCALE GENOMIC DNA]</scope>
    <source>
        <strain evidence="10">CCUG 58411</strain>
    </source>
</reference>
<proteinExistence type="inferred from homology"/>
<comment type="catalytic activity">
    <reaction evidence="1">
        <text>GDP-alpha-D-mannose + H2O = alpha-D-mannose 1-phosphate + GMP + 2 H(+)</text>
        <dbReference type="Rhea" id="RHEA:27978"/>
        <dbReference type="ChEBI" id="CHEBI:15377"/>
        <dbReference type="ChEBI" id="CHEBI:15378"/>
        <dbReference type="ChEBI" id="CHEBI:57527"/>
        <dbReference type="ChEBI" id="CHEBI:58115"/>
        <dbReference type="ChEBI" id="CHEBI:58409"/>
    </reaction>
</comment>
<evidence type="ECO:0000313" key="10">
    <source>
        <dbReference type="Proteomes" id="UP001597206"/>
    </source>
</evidence>
<keyword evidence="10" id="KW-1185">Reference proteome</keyword>
<evidence type="ECO:0000259" key="8">
    <source>
        <dbReference type="PROSITE" id="PS51462"/>
    </source>
</evidence>
<dbReference type="SUPFAM" id="SSF55811">
    <property type="entry name" value="Nudix"/>
    <property type="match status" value="1"/>
</dbReference>
<comment type="cofactor">
    <cofactor evidence="2">
        <name>Mg(2+)</name>
        <dbReference type="ChEBI" id="CHEBI:18420"/>
    </cofactor>
</comment>
<organism evidence="9 10">
    <name type="scientific">Methylophilus flavus</name>
    <dbReference type="NCBI Taxonomy" id="640084"/>
    <lineage>
        <taxon>Bacteria</taxon>
        <taxon>Pseudomonadati</taxon>
        <taxon>Pseudomonadota</taxon>
        <taxon>Betaproteobacteria</taxon>
        <taxon>Nitrosomonadales</taxon>
        <taxon>Methylophilaceae</taxon>
        <taxon>Methylophilus</taxon>
    </lineage>
</organism>
<evidence type="ECO:0000256" key="3">
    <source>
        <dbReference type="ARBA" id="ARBA00007275"/>
    </source>
</evidence>
<dbReference type="Gene3D" id="3.90.79.10">
    <property type="entry name" value="Nucleoside Triphosphate Pyrophosphohydrolase"/>
    <property type="match status" value="1"/>
</dbReference>
<dbReference type="Pfam" id="PF00293">
    <property type="entry name" value="NUDIX"/>
    <property type="match status" value="1"/>
</dbReference>
<evidence type="ECO:0000256" key="7">
    <source>
        <dbReference type="ARBA" id="ARBA00032272"/>
    </source>
</evidence>
<dbReference type="PANTHER" id="PTHR11839">
    <property type="entry name" value="UDP/ADP-SUGAR PYROPHOSPHATASE"/>
    <property type="match status" value="1"/>
</dbReference>